<dbReference type="PANTHER" id="PTHR34610">
    <property type="entry name" value="SSL7007 PROTEIN"/>
    <property type="match status" value="1"/>
</dbReference>
<dbReference type="Proteomes" id="UP000046155">
    <property type="component" value="Unassembled WGS sequence"/>
</dbReference>
<dbReference type="Gene3D" id="3.40.50.1010">
    <property type="entry name" value="5'-nuclease"/>
    <property type="match status" value="1"/>
</dbReference>
<dbReference type="NCBIfam" id="TIGR00305">
    <property type="entry name" value="putative toxin-antitoxin system toxin component, PIN family"/>
    <property type="match status" value="1"/>
</dbReference>
<evidence type="ECO:0000259" key="1">
    <source>
        <dbReference type="SMART" id="SM00670"/>
    </source>
</evidence>
<proteinExistence type="predicted"/>
<feature type="domain" description="PIN" evidence="1">
    <location>
        <begin position="1"/>
        <end position="113"/>
    </location>
</feature>
<dbReference type="SUPFAM" id="SSF88723">
    <property type="entry name" value="PIN domain-like"/>
    <property type="match status" value="1"/>
</dbReference>
<dbReference type="OrthoDB" id="335825at2"/>
<dbReference type="InterPro" id="IPR002716">
    <property type="entry name" value="PIN_dom"/>
</dbReference>
<dbReference type="InterPro" id="IPR002850">
    <property type="entry name" value="PIN_toxin-like"/>
</dbReference>
<name>A0A0B7MJX0_9FIRM</name>
<keyword evidence="3" id="KW-1185">Reference proteome</keyword>
<protein>
    <recommendedName>
        <fullName evidence="1">PIN domain-containing protein</fullName>
    </recommendedName>
</protein>
<dbReference type="PANTHER" id="PTHR34610:SF3">
    <property type="entry name" value="SSL7007 PROTEIN"/>
    <property type="match status" value="1"/>
</dbReference>
<dbReference type="Pfam" id="PF13470">
    <property type="entry name" value="PIN_3"/>
    <property type="match status" value="1"/>
</dbReference>
<dbReference type="EMBL" id="CDRZ01000043">
    <property type="protein sequence ID" value="CEO87957.1"/>
    <property type="molecule type" value="Genomic_DNA"/>
</dbReference>
<gene>
    <name evidence="2" type="ORF">SSCH_1370006</name>
</gene>
<accession>A0A0B7MJX0</accession>
<sequence>MRVMLDTNVLISLLLFSNPRMNAMMKRIFAEHKLVLSSFVLNELKDVVRRKFSAKVKAVDKLLLKMSYDIVYTPEEMDETLFSIRDVKDYPVLYTAIVEDVDVLISGDKDFADIEIEKPEIMTPADFMAKYL</sequence>
<reference evidence="3" key="1">
    <citation type="submission" date="2015-01" db="EMBL/GenBank/DDBJ databases">
        <authorList>
            <person name="Manzoor Shahid"/>
            <person name="Zubair Saima"/>
        </authorList>
    </citation>
    <scope>NUCLEOTIDE SEQUENCE [LARGE SCALE GENOMIC DNA]</scope>
    <source>
        <strain evidence="3">Sp3</strain>
    </source>
</reference>
<organism evidence="2 3">
    <name type="scientific">Syntrophaceticus schinkii</name>
    <dbReference type="NCBI Taxonomy" id="499207"/>
    <lineage>
        <taxon>Bacteria</taxon>
        <taxon>Bacillati</taxon>
        <taxon>Bacillota</taxon>
        <taxon>Clostridia</taxon>
        <taxon>Thermoanaerobacterales</taxon>
        <taxon>Thermoanaerobacterales Family III. Incertae Sedis</taxon>
        <taxon>Syntrophaceticus</taxon>
    </lineage>
</organism>
<dbReference type="InterPro" id="IPR029060">
    <property type="entry name" value="PIN-like_dom_sf"/>
</dbReference>
<evidence type="ECO:0000313" key="3">
    <source>
        <dbReference type="Proteomes" id="UP000046155"/>
    </source>
</evidence>
<evidence type="ECO:0000313" key="2">
    <source>
        <dbReference type="EMBL" id="CEO87957.1"/>
    </source>
</evidence>
<dbReference type="CDD" id="cd09854">
    <property type="entry name" value="PIN_VapC-like"/>
    <property type="match status" value="1"/>
</dbReference>
<dbReference type="AlphaFoldDB" id="A0A0B7MJX0"/>
<dbReference type="SMART" id="SM00670">
    <property type="entry name" value="PINc"/>
    <property type="match status" value="1"/>
</dbReference>